<gene>
    <name evidence="1" type="ORF">AVDCRST_MAG66-1891</name>
</gene>
<sequence length="143" mass="14131">MAGVGASGFRAVVLAGDGVVARFPGLVCVARCPDPEPVARLLEVCAAAAGDEPGRVLARRLAAWLAGVDGPPADLVFGTIAAAGASRAVFLSGDVEARLGDLGLSGADSAAWLDRLVPAGTGEARLALPGVADGPPPALLDLR</sequence>
<dbReference type="AlphaFoldDB" id="A0A6J4P9K4"/>
<name>A0A6J4P9K4_9PSEU</name>
<feature type="non-terminal residue" evidence="1">
    <location>
        <position position="143"/>
    </location>
</feature>
<accession>A0A6J4P9K4</accession>
<proteinExistence type="predicted"/>
<dbReference type="EMBL" id="CADCUS010000274">
    <property type="protein sequence ID" value="CAA9408377.1"/>
    <property type="molecule type" value="Genomic_DNA"/>
</dbReference>
<protein>
    <submittedName>
        <fullName evidence="1">Uncharacterized protein</fullName>
    </submittedName>
</protein>
<organism evidence="1">
    <name type="scientific">uncultured Pseudonocardia sp</name>
    <dbReference type="NCBI Taxonomy" id="211455"/>
    <lineage>
        <taxon>Bacteria</taxon>
        <taxon>Bacillati</taxon>
        <taxon>Actinomycetota</taxon>
        <taxon>Actinomycetes</taxon>
        <taxon>Pseudonocardiales</taxon>
        <taxon>Pseudonocardiaceae</taxon>
        <taxon>Pseudonocardia</taxon>
        <taxon>environmental samples</taxon>
    </lineage>
</organism>
<reference evidence="1" key="1">
    <citation type="submission" date="2020-02" db="EMBL/GenBank/DDBJ databases">
        <authorList>
            <person name="Meier V. D."/>
        </authorList>
    </citation>
    <scope>NUCLEOTIDE SEQUENCE</scope>
    <source>
        <strain evidence="1">AVDCRST_MAG66</strain>
    </source>
</reference>
<evidence type="ECO:0000313" key="1">
    <source>
        <dbReference type="EMBL" id="CAA9408377.1"/>
    </source>
</evidence>